<dbReference type="GO" id="GO:0016836">
    <property type="term" value="F:hydro-lyase activity"/>
    <property type="evidence" value="ECO:0007669"/>
    <property type="project" value="InterPro"/>
</dbReference>
<reference evidence="4 5" key="1">
    <citation type="submission" date="2020-02" db="EMBL/GenBank/DDBJ databases">
        <authorList>
            <person name="Kim M.K."/>
        </authorList>
    </citation>
    <scope>NUCLEOTIDE SEQUENCE [LARGE SCALE GENOMIC DNA]</scope>
    <source>
        <strain evidence="4 5">17J57-3</strain>
    </source>
</reference>
<feature type="domain" description="Solute-binding protein family 3/N-terminal" evidence="3">
    <location>
        <begin position="34"/>
        <end position="259"/>
    </location>
</feature>
<gene>
    <name evidence="4" type="ORF">G3574_18470</name>
</gene>
<dbReference type="Gene3D" id="3.40.190.10">
    <property type="entry name" value="Periplasmic binding protein-like II"/>
    <property type="match status" value="2"/>
</dbReference>
<keyword evidence="1 2" id="KW-0732">Signal</keyword>
<evidence type="ECO:0000256" key="1">
    <source>
        <dbReference type="ARBA" id="ARBA00022729"/>
    </source>
</evidence>
<dbReference type="AlphaFoldDB" id="A0A6B3SQN9"/>
<sequence length="261" mass="28665">MNKTILAIALAAVLPALPAHAEASRLDDVIKSGKLRVCTTGDYKPFTYLAADGSNNFEGMDIDMARSLAKALGVEAVFVKSSWPTLMNDFLEKCDIAMGGVSITLERQKKAAFSQSHMVDGKSPIVRCADAQKFSSFEAIDQPGTRAIVNPGGTNERFARANYKRATLTVHPDNVTIFEKIVRGEADVMVTDASETRWQAKQHPELCPVNPDKPLQYAEKAYMLPRGDVPMKAFVDAWLNLIEHNGEYQDVFGKWLGKGGK</sequence>
<evidence type="ECO:0000313" key="4">
    <source>
        <dbReference type="EMBL" id="NEX63073.1"/>
    </source>
</evidence>
<organism evidence="4 5">
    <name type="scientific">Noviherbaspirillum galbum</name>
    <dbReference type="NCBI Taxonomy" id="2709383"/>
    <lineage>
        <taxon>Bacteria</taxon>
        <taxon>Pseudomonadati</taxon>
        <taxon>Pseudomonadota</taxon>
        <taxon>Betaproteobacteria</taxon>
        <taxon>Burkholderiales</taxon>
        <taxon>Oxalobacteraceae</taxon>
        <taxon>Noviherbaspirillum</taxon>
    </lineage>
</organism>
<dbReference type="PANTHER" id="PTHR35936">
    <property type="entry name" value="MEMBRANE-BOUND LYTIC MUREIN TRANSGLYCOSYLASE F"/>
    <property type="match status" value="1"/>
</dbReference>
<feature type="signal peptide" evidence="2">
    <location>
        <begin position="1"/>
        <end position="21"/>
    </location>
</feature>
<evidence type="ECO:0000313" key="5">
    <source>
        <dbReference type="Proteomes" id="UP000482155"/>
    </source>
</evidence>
<dbReference type="PANTHER" id="PTHR35936:SF19">
    <property type="entry name" value="AMINO-ACID-BINDING PROTEIN YXEM-RELATED"/>
    <property type="match status" value="1"/>
</dbReference>
<evidence type="ECO:0000259" key="3">
    <source>
        <dbReference type="SMART" id="SM00062"/>
    </source>
</evidence>
<accession>A0A6B3SQN9</accession>
<dbReference type="InterPro" id="IPR001638">
    <property type="entry name" value="Solute-binding_3/MltF_N"/>
</dbReference>
<dbReference type="InterPro" id="IPR037298">
    <property type="entry name" value="PheC_PBP2"/>
</dbReference>
<evidence type="ECO:0000256" key="2">
    <source>
        <dbReference type="SAM" id="SignalP"/>
    </source>
</evidence>
<dbReference type="CDD" id="cd01069">
    <property type="entry name" value="PBP2_PheC"/>
    <property type="match status" value="1"/>
</dbReference>
<dbReference type="Proteomes" id="UP000482155">
    <property type="component" value="Unassembled WGS sequence"/>
</dbReference>
<feature type="chain" id="PRO_5025395005" evidence="2">
    <location>
        <begin position="22"/>
        <end position="261"/>
    </location>
</feature>
<dbReference type="SMART" id="SM00062">
    <property type="entry name" value="PBPb"/>
    <property type="match status" value="1"/>
</dbReference>
<name>A0A6B3SQN9_9BURK</name>
<proteinExistence type="predicted"/>
<dbReference type="RefSeq" id="WP_163966436.1">
    <property type="nucleotide sequence ID" value="NZ_JAAIVB010000065.1"/>
</dbReference>
<protein>
    <submittedName>
        <fullName evidence="4">Transporter substrate-binding domain-containing protein</fullName>
    </submittedName>
</protein>
<comment type="caution">
    <text evidence="4">The sequence shown here is derived from an EMBL/GenBank/DDBJ whole genome shotgun (WGS) entry which is preliminary data.</text>
</comment>
<dbReference type="Pfam" id="PF00497">
    <property type="entry name" value="SBP_bac_3"/>
    <property type="match status" value="1"/>
</dbReference>
<dbReference type="SUPFAM" id="SSF53850">
    <property type="entry name" value="Periplasmic binding protein-like II"/>
    <property type="match status" value="1"/>
</dbReference>
<dbReference type="EMBL" id="JAAIVB010000065">
    <property type="protein sequence ID" value="NEX63073.1"/>
    <property type="molecule type" value="Genomic_DNA"/>
</dbReference>
<keyword evidence="5" id="KW-1185">Reference proteome</keyword>